<dbReference type="EMBL" id="NCKU01002184">
    <property type="protein sequence ID" value="RWS10215.1"/>
    <property type="molecule type" value="Genomic_DNA"/>
</dbReference>
<keyword evidence="7" id="KW-0325">Glycoprotein</keyword>
<reference evidence="10" key="2">
    <citation type="submission" date="2018-11" db="EMBL/GenBank/DDBJ databases">
        <title>Trombidioid mite genomics.</title>
        <authorList>
            <person name="Dong X."/>
        </authorList>
    </citation>
    <scope>NUCLEOTIDE SEQUENCE</scope>
    <source>
        <strain evidence="10">UoL-WK</strain>
    </source>
</reference>
<dbReference type="AlphaFoldDB" id="A0A3S3QLS7"/>
<dbReference type="OrthoDB" id="6418582at2759"/>
<gene>
    <name evidence="9" type="ORF">B4U79_03014</name>
    <name evidence="10" type="ORF">B4U79_05762</name>
</gene>
<dbReference type="PRINTS" id="PR00255">
    <property type="entry name" value="NATPEPTIDER"/>
</dbReference>
<evidence type="ECO:0000313" key="11">
    <source>
        <dbReference type="Proteomes" id="UP000285301"/>
    </source>
</evidence>
<evidence type="ECO:0000256" key="1">
    <source>
        <dbReference type="ARBA" id="ARBA00004479"/>
    </source>
</evidence>
<sequence length="165" mass="18971">TENENVKAELKVAYQSVLIVSLNQPVGDLYKNFSEEVKRRALRDYNYKYNEKIVKVNYFTASFHDSVLLLCRAINHSLESDEDVWNGRMLVNKMKKDTFEGISGTITIGKDGDRVADYALLDQVDTKNGFFEVCSQRECVFSLASLYLCPLNVSTEWKAYSHVKY</sequence>
<dbReference type="SUPFAM" id="SSF53822">
    <property type="entry name" value="Periplasmic binding protein-like I"/>
    <property type="match status" value="1"/>
</dbReference>
<dbReference type="InterPro" id="IPR028082">
    <property type="entry name" value="Peripla_BP_I"/>
</dbReference>
<keyword evidence="3" id="KW-0732">Signal</keyword>
<comment type="caution">
    <text evidence="10">The sequence shown here is derived from an EMBL/GenBank/DDBJ whole genome shotgun (WGS) entry which is preliminary data.</text>
</comment>
<keyword evidence="4" id="KW-1133">Transmembrane helix</keyword>
<dbReference type="GO" id="GO:0016020">
    <property type="term" value="C:membrane"/>
    <property type="evidence" value="ECO:0007669"/>
    <property type="project" value="UniProtKB-SubCell"/>
</dbReference>
<evidence type="ECO:0000259" key="8">
    <source>
        <dbReference type="Pfam" id="PF01094"/>
    </source>
</evidence>
<dbReference type="STRING" id="1965070.A0A3S3QLS7"/>
<keyword evidence="6 10" id="KW-0675">Receptor</keyword>
<comment type="subcellular location">
    <subcellularLocation>
        <location evidence="1">Membrane</location>
        <topology evidence="1">Single-pass type I membrane protein</topology>
    </subcellularLocation>
</comment>
<keyword evidence="11" id="KW-1185">Reference proteome</keyword>
<evidence type="ECO:0000256" key="3">
    <source>
        <dbReference type="ARBA" id="ARBA00022729"/>
    </source>
</evidence>
<feature type="non-terminal residue" evidence="10">
    <location>
        <position position="1"/>
    </location>
</feature>
<dbReference type="InterPro" id="IPR001828">
    <property type="entry name" value="ANF_lig-bd_rcpt"/>
</dbReference>
<evidence type="ECO:0000256" key="4">
    <source>
        <dbReference type="ARBA" id="ARBA00022989"/>
    </source>
</evidence>
<accession>A0A3S3QLS7</accession>
<organism evidence="10 11">
    <name type="scientific">Dinothrombium tinctorium</name>
    <dbReference type="NCBI Taxonomy" id="1965070"/>
    <lineage>
        <taxon>Eukaryota</taxon>
        <taxon>Metazoa</taxon>
        <taxon>Ecdysozoa</taxon>
        <taxon>Arthropoda</taxon>
        <taxon>Chelicerata</taxon>
        <taxon>Arachnida</taxon>
        <taxon>Acari</taxon>
        <taxon>Acariformes</taxon>
        <taxon>Trombidiformes</taxon>
        <taxon>Prostigmata</taxon>
        <taxon>Anystina</taxon>
        <taxon>Parasitengona</taxon>
        <taxon>Trombidioidea</taxon>
        <taxon>Trombidiidae</taxon>
        <taxon>Dinothrombium</taxon>
    </lineage>
</organism>
<evidence type="ECO:0000313" key="10">
    <source>
        <dbReference type="EMBL" id="RWS10737.1"/>
    </source>
</evidence>
<dbReference type="Pfam" id="PF01094">
    <property type="entry name" value="ANF_receptor"/>
    <property type="match status" value="1"/>
</dbReference>
<name>A0A3S3QLS7_9ACAR</name>
<keyword evidence="2" id="KW-0812">Transmembrane</keyword>
<dbReference type="EMBL" id="NCKU01001983">
    <property type="protein sequence ID" value="RWS10737.1"/>
    <property type="molecule type" value="Genomic_DNA"/>
</dbReference>
<evidence type="ECO:0000256" key="2">
    <source>
        <dbReference type="ARBA" id="ARBA00022692"/>
    </source>
</evidence>
<proteinExistence type="predicted"/>
<dbReference type="Gene3D" id="3.40.50.2300">
    <property type="match status" value="1"/>
</dbReference>
<evidence type="ECO:0000256" key="7">
    <source>
        <dbReference type="ARBA" id="ARBA00023180"/>
    </source>
</evidence>
<reference evidence="10 11" key="1">
    <citation type="journal article" date="2018" name="Gigascience">
        <title>Genomes of trombidid mites reveal novel predicted allergens and laterally-transferred genes associated with secondary metabolism.</title>
        <authorList>
            <person name="Dong X."/>
            <person name="Chaisiri K."/>
            <person name="Xia D."/>
            <person name="Armstrong S.D."/>
            <person name="Fang Y."/>
            <person name="Donnelly M.J."/>
            <person name="Kadowaki T."/>
            <person name="McGarry J.W."/>
            <person name="Darby A.C."/>
            <person name="Makepeace B.L."/>
        </authorList>
    </citation>
    <scope>NUCLEOTIDE SEQUENCE [LARGE SCALE GENOMIC DNA]</scope>
    <source>
        <strain evidence="10">UoL-WK</strain>
    </source>
</reference>
<evidence type="ECO:0000256" key="5">
    <source>
        <dbReference type="ARBA" id="ARBA00023136"/>
    </source>
</evidence>
<dbReference type="InterPro" id="IPR001170">
    <property type="entry name" value="ANPR/GUC"/>
</dbReference>
<protein>
    <submittedName>
        <fullName evidence="10">Atrial natriuretic peptide receptor 1-like protein</fullName>
    </submittedName>
</protein>
<evidence type="ECO:0000313" key="9">
    <source>
        <dbReference type="EMBL" id="RWS10215.1"/>
    </source>
</evidence>
<dbReference type="Proteomes" id="UP000285301">
    <property type="component" value="Unassembled WGS sequence"/>
</dbReference>
<feature type="domain" description="Receptor ligand binding region" evidence="8">
    <location>
        <begin position="9"/>
        <end position="122"/>
    </location>
</feature>
<keyword evidence="5" id="KW-0472">Membrane</keyword>
<evidence type="ECO:0000256" key="6">
    <source>
        <dbReference type="ARBA" id="ARBA00023170"/>
    </source>
</evidence>